<feature type="region of interest" description="Disordered" evidence="1">
    <location>
        <begin position="242"/>
        <end position="264"/>
    </location>
</feature>
<name>A0A9P4NSL0_9PEZI</name>
<evidence type="ECO:0000313" key="2">
    <source>
        <dbReference type="EMBL" id="KAF2430638.1"/>
    </source>
</evidence>
<protein>
    <submittedName>
        <fullName evidence="2">Uncharacterized protein</fullName>
    </submittedName>
</protein>
<evidence type="ECO:0000256" key="1">
    <source>
        <dbReference type="SAM" id="MobiDB-lite"/>
    </source>
</evidence>
<feature type="region of interest" description="Disordered" evidence="1">
    <location>
        <begin position="1"/>
        <end position="92"/>
    </location>
</feature>
<feature type="region of interest" description="Disordered" evidence="1">
    <location>
        <begin position="511"/>
        <end position="607"/>
    </location>
</feature>
<feature type="compositionally biased region" description="Basic and acidic residues" evidence="1">
    <location>
        <begin position="58"/>
        <end position="70"/>
    </location>
</feature>
<feature type="compositionally biased region" description="Low complexity" evidence="1">
    <location>
        <begin position="566"/>
        <end position="581"/>
    </location>
</feature>
<keyword evidence="3" id="KW-1185">Reference proteome</keyword>
<comment type="caution">
    <text evidence="2">The sequence shown here is derived from an EMBL/GenBank/DDBJ whole genome shotgun (WGS) entry which is preliminary data.</text>
</comment>
<feature type="compositionally biased region" description="Basic and acidic residues" evidence="1">
    <location>
        <begin position="14"/>
        <end position="23"/>
    </location>
</feature>
<sequence>MKQYCNEIESLGQQHEDFQHNSSDEGEDSLVSTDSEMTNVTDITMSSSPSAFVTASKEVQDNKMDTNDDEKALDEEDQDDAPMDDPEDPASECMDTLEDLSAIPTATEENSEMIIDGDIENLFGESDKDDMETDDTHPPVPSSSKPIVVLDLGLPMDLDSPAPPNPVVLPIQHFAPMPQQKALPPQQALPKGSFAQSLPSYNKLANAFRSALTSTNIIPGPSQIKHGESVERQSKNIALGQGMRDSRPMDQSFDKGKQMRSSGGGLAAMKKQSRLRRHFWEAQVAHINAKYVPKHGSEAELMEADPELAAWIFFESFPVKFPPKLLAELPKIVTVVPNNLFGNDLLWAYYGRFARPSLKLKTDLRYWGDRITDRYVTFMQNEKGMTKATAMHSNTTEFSDEHKAYGDIRLQRGEIRAGLFCAASVDEVDRDFNRYNNQVVLPAPSRRRKPVDPLRSLRYLRPSATKPKTGIPRIADTAVPALPVTAPAQPVITSLVLSSPEPPTISLTIEASASPPRAPSPPPRPQSPSAKRQRDEADAEVSATAYHKKTKLVAVPEPRVKGHAGSISPRSSSPIPWPVSSSHKRSGDDAGLVVNGKTKAPRIDKGN</sequence>
<organism evidence="2 3">
    <name type="scientific">Tothia fuscella</name>
    <dbReference type="NCBI Taxonomy" id="1048955"/>
    <lineage>
        <taxon>Eukaryota</taxon>
        <taxon>Fungi</taxon>
        <taxon>Dikarya</taxon>
        <taxon>Ascomycota</taxon>
        <taxon>Pezizomycotina</taxon>
        <taxon>Dothideomycetes</taxon>
        <taxon>Pleosporomycetidae</taxon>
        <taxon>Venturiales</taxon>
        <taxon>Cylindrosympodiaceae</taxon>
        <taxon>Tothia</taxon>
    </lineage>
</organism>
<reference evidence="2" key="1">
    <citation type="journal article" date="2020" name="Stud. Mycol.">
        <title>101 Dothideomycetes genomes: a test case for predicting lifestyles and emergence of pathogens.</title>
        <authorList>
            <person name="Haridas S."/>
            <person name="Albert R."/>
            <person name="Binder M."/>
            <person name="Bloem J."/>
            <person name="Labutti K."/>
            <person name="Salamov A."/>
            <person name="Andreopoulos B."/>
            <person name="Baker S."/>
            <person name="Barry K."/>
            <person name="Bills G."/>
            <person name="Bluhm B."/>
            <person name="Cannon C."/>
            <person name="Castanera R."/>
            <person name="Culley D."/>
            <person name="Daum C."/>
            <person name="Ezra D."/>
            <person name="Gonzalez J."/>
            <person name="Henrissat B."/>
            <person name="Kuo A."/>
            <person name="Liang C."/>
            <person name="Lipzen A."/>
            <person name="Lutzoni F."/>
            <person name="Magnuson J."/>
            <person name="Mondo S."/>
            <person name="Nolan M."/>
            <person name="Ohm R."/>
            <person name="Pangilinan J."/>
            <person name="Park H.-J."/>
            <person name="Ramirez L."/>
            <person name="Alfaro M."/>
            <person name="Sun H."/>
            <person name="Tritt A."/>
            <person name="Yoshinaga Y."/>
            <person name="Zwiers L.-H."/>
            <person name="Turgeon B."/>
            <person name="Goodwin S."/>
            <person name="Spatafora J."/>
            <person name="Crous P."/>
            <person name="Grigoriev I."/>
        </authorList>
    </citation>
    <scope>NUCLEOTIDE SEQUENCE</scope>
    <source>
        <strain evidence="2">CBS 130266</strain>
    </source>
</reference>
<accession>A0A9P4NSL0</accession>
<feature type="compositionally biased region" description="Basic and acidic residues" evidence="1">
    <location>
        <begin position="244"/>
        <end position="257"/>
    </location>
</feature>
<feature type="region of interest" description="Disordered" evidence="1">
    <location>
        <begin position="125"/>
        <end position="146"/>
    </location>
</feature>
<evidence type="ECO:0000313" key="3">
    <source>
        <dbReference type="Proteomes" id="UP000800235"/>
    </source>
</evidence>
<dbReference type="EMBL" id="MU007037">
    <property type="protein sequence ID" value="KAF2430638.1"/>
    <property type="molecule type" value="Genomic_DNA"/>
</dbReference>
<feature type="region of interest" description="Disordered" evidence="1">
    <location>
        <begin position="444"/>
        <end position="471"/>
    </location>
</feature>
<dbReference type="AlphaFoldDB" id="A0A9P4NSL0"/>
<feature type="compositionally biased region" description="Polar residues" evidence="1">
    <location>
        <begin position="30"/>
        <end position="53"/>
    </location>
</feature>
<feature type="compositionally biased region" description="Pro residues" evidence="1">
    <location>
        <begin position="516"/>
        <end position="526"/>
    </location>
</feature>
<dbReference type="Proteomes" id="UP000800235">
    <property type="component" value="Unassembled WGS sequence"/>
</dbReference>
<feature type="compositionally biased region" description="Acidic residues" evidence="1">
    <location>
        <begin position="71"/>
        <end position="92"/>
    </location>
</feature>
<gene>
    <name evidence="2" type="ORF">EJ08DRAFT_733908</name>
</gene>
<proteinExistence type="predicted"/>